<dbReference type="EMBL" id="MU853653">
    <property type="protein sequence ID" value="KAK4139695.1"/>
    <property type="molecule type" value="Genomic_DNA"/>
</dbReference>
<evidence type="ECO:0000313" key="4">
    <source>
        <dbReference type="EMBL" id="KAK4139695.1"/>
    </source>
</evidence>
<dbReference type="SUPFAM" id="SSF51735">
    <property type="entry name" value="NAD(P)-binding Rossmann-fold domains"/>
    <property type="match status" value="1"/>
</dbReference>
<dbReference type="Gene3D" id="3.90.180.10">
    <property type="entry name" value="Medium-chain alcohol dehydrogenases, catalytic domain"/>
    <property type="match status" value="1"/>
</dbReference>
<comment type="caution">
    <text evidence="4">The sequence shown here is derived from an EMBL/GenBank/DDBJ whole genome shotgun (WGS) entry which is preliminary data.</text>
</comment>
<dbReference type="SMART" id="SM00829">
    <property type="entry name" value="PKS_ER"/>
    <property type="match status" value="1"/>
</dbReference>
<keyword evidence="2" id="KW-0560">Oxidoreductase</keyword>
<dbReference type="PANTHER" id="PTHR45348">
    <property type="entry name" value="HYPOTHETICAL OXIDOREDUCTASE (EUROFUNG)"/>
    <property type="match status" value="1"/>
</dbReference>
<sequence length="323" mass="34562">MLNATWYGHLGGATNQGDDIAGIVEKVGANVYEFRPGDRVGAFHEMLTPHGSYAEYAIAWQHMTFHIPNETTFEEAATIPLAAMTAAVALYLRLSLPSPWSATAEQQPPTSTTPTPLIIYGASSAVGIYATQLALRSGIHPLLCVAGRASDYVAGFLDSSRGDVVVDYRQGDEKVVEGLVRELEKYRGDGGGDVVPVLVLDAVSEGGTIKNIGRVLERVGGGSVEGSKGKGKVTLVLSGADEKLPEGVERSNTSVGQVHKAAKDFGFVYFRYFARGLREGWFKPQRFEVVPGGLAGIQGALEKLKDGKASAVKYVFRIGETER</sequence>
<dbReference type="InterPro" id="IPR020843">
    <property type="entry name" value="ER"/>
</dbReference>
<dbReference type="InterPro" id="IPR047122">
    <property type="entry name" value="Trans-enoyl_RdTase-like"/>
</dbReference>
<comment type="similarity">
    <text evidence="1">Belongs to the zinc-containing alcohol dehydrogenase family.</text>
</comment>
<dbReference type="AlphaFoldDB" id="A0AAN6UW99"/>
<gene>
    <name evidence="4" type="ORF">C8A04DRAFT_40529</name>
</gene>
<dbReference type="GeneID" id="87821591"/>
<evidence type="ECO:0000256" key="1">
    <source>
        <dbReference type="ARBA" id="ARBA00008072"/>
    </source>
</evidence>
<dbReference type="InterPro" id="IPR036291">
    <property type="entry name" value="NAD(P)-bd_dom_sf"/>
</dbReference>
<dbReference type="CDD" id="cd08249">
    <property type="entry name" value="enoyl_reductase_like"/>
    <property type="match status" value="1"/>
</dbReference>
<dbReference type="InterPro" id="IPR011032">
    <property type="entry name" value="GroES-like_sf"/>
</dbReference>
<name>A0AAN6UW99_9PEZI</name>
<evidence type="ECO:0000313" key="5">
    <source>
        <dbReference type="Proteomes" id="UP001302676"/>
    </source>
</evidence>
<proteinExistence type="inferred from homology"/>
<evidence type="ECO:0000256" key="2">
    <source>
        <dbReference type="ARBA" id="ARBA00023002"/>
    </source>
</evidence>
<accession>A0AAN6UW99</accession>
<dbReference type="GO" id="GO:0016651">
    <property type="term" value="F:oxidoreductase activity, acting on NAD(P)H"/>
    <property type="evidence" value="ECO:0007669"/>
    <property type="project" value="InterPro"/>
</dbReference>
<dbReference type="Gene3D" id="3.40.50.720">
    <property type="entry name" value="NAD(P)-binding Rossmann-like Domain"/>
    <property type="match status" value="1"/>
</dbReference>
<dbReference type="Pfam" id="PF08240">
    <property type="entry name" value="ADH_N"/>
    <property type="match status" value="1"/>
</dbReference>
<dbReference type="SUPFAM" id="SSF50129">
    <property type="entry name" value="GroES-like"/>
    <property type="match status" value="1"/>
</dbReference>
<evidence type="ECO:0000259" key="3">
    <source>
        <dbReference type="SMART" id="SM00829"/>
    </source>
</evidence>
<dbReference type="InterPro" id="IPR013154">
    <property type="entry name" value="ADH-like_N"/>
</dbReference>
<dbReference type="Proteomes" id="UP001302676">
    <property type="component" value="Unassembled WGS sequence"/>
</dbReference>
<reference evidence="4" key="2">
    <citation type="submission" date="2023-05" db="EMBL/GenBank/DDBJ databases">
        <authorList>
            <consortium name="Lawrence Berkeley National Laboratory"/>
            <person name="Steindorff A."/>
            <person name="Hensen N."/>
            <person name="Bonometti L."/>
            <person name="Westerberg I."/>
            <person name="Brannstrom I.O."/>
            <person name="Guillou S."/>
            <person name="Cros-Aarteil S."/>
            <person name="Calhoun S."/>
            <person name="Haridas S."/>
            <person name="Kuo A."/>
            <person name="Mondo S."/>
            <person name="Pangilinan J."/>
            <person name="Riley R."/>
            <person name="Labutti K."/>
            <person name="Andreopoulos B."/>
            <person name="Lipzen A."/>
            <person name="Chen C."/>
            <person name="Yanf M."/>
            <person name="Daum C."/>
            <person name="Ng V."/>
            <person name="Clum A."/>
            <person name="Ohm R."/>
            <person name="Martin F."/>
            <person name="Silar P."/>
            <person name="Natvig D."/>
            <person name="Lalanne C."/>
            <person name="Gautier V."/>
            <person name="Ament-Velasquez S.L."/>
            <person name="Kruys A."/>
            <person name="Hutchinson M.I."/>
            <person name="Powell A.J."/>
            <person name="Barry K."/>
            <person name="Miller A.N."/>
            <person name="Grigoriev I.V."/>
            <person name="Debuchy R."/>
            <person name="Gladieux P."/>
            <person name="Thoren M.H."/>
            <person name="Johannesson H."/>
        </authorList>
    </citation>
    <scope>NUCLEOTIDE SEQUENCE</scope>
    <source>
        <strain evidence="4">CBS 141.50</strain>
    </source>
</reference>
<feature type="domain" description="Enoyl reductase (ER)" evidence="3">
    <location>
        <begin position="8"/>
        <end position="235"/>
    </location>
</feature>
<dbReference type="PANTHER" id="PTHR45348:SF5">
    <property type="entry name" value="OXIDOREDUCTASE, PUTATIVE (AFU_ORTHOLOGUE AFUA_8G01420)-RELATED"/>
    <property type="match status" value="1"/>
</dbReference>
<protein>
    <submittedName>
        <fullName evidence="4">Alcohol dehydrogenase-like protein</fullName>
    </submittedName>
</protein>
<keyword evidence="5" id="KW-1185">Reference proteome</keyword>
<dbReference type="RefSeq" id="XP_062633066.1">
    <property type="nucleotide sequence ID" value="XM_062784978.1"/>
</dbReference>
<reference evidence="4" key="1">
    <citation type="journal article" date="2023" name="Mol. Phylogenet. Evol.">
        <title>Genome-scale phylogeny and comparative genomics of the fungal order Sordariales.</title>
        <authorList>
            <person name="Hensen N."/>
            <person name="Bonometti L."/>
            <person name="Westerberg I."/>
            <person name="Brannstrom I.O."/>
            <person name="Guillou S."/>
            <person name="Cros-Aarteil S."/>
            <person name="Calhoun S."/>
            <person name="Haridas S."/>
            <person name="Kuo A."/>
            <person name="Mondo S."/>
            <person name="Pangilinan J."/>
            <person name="Riley R."/>
            <person name="LaButti K."/>
            <person name="Andreopoulos B."/>
            <person name="Lipzen A."/>
            <person name="Chen C."/>
            <person name="Yan M."/>
            <person name="Daum C."/>
            <person name="Ng V."/>
            <person name="Clum A."/>
            <person name="Steindorff A."/>
            <person name="Ohm R.A."/>
            <person name="Martin F."/>
            <person name="Silar P."/>
            <person name="Natvig D.O."/>
            <person name="Lalanne C."/>
            <person name="Gautier V."/>
            <person name="Ament-Velasquez S.L."/>
            <person name="Kruys A."/>
            <person name="Hutchinson M.I."/>
            <person name="Powell A.J."/>
            <person name="Barry K."/>
            <person name="Miller A.N."/>
            <person name="Grigoriev I.V."/>
            <person name="Debuchy R."/>
            <person name="Gladieux P."/>
            <person name="Hiltunen Thoren M."/>
            <person name="Johannesson H."/>
        </authorList>
    </citation>
    <scope>NUCLEOTIDE SEQUENCE</scope>
    <source>
        <strain evidence="4">CBS 141.50</strain>
    </source>
</reference>
<organism evidence="4 5">
    <name type="scientific">Dichotomopilus funicola</name>
    <dbReference type="NCBI Taxonomy" id="1934379"/>
    <lineage>
        <taxon>Eukaryota</taxon>
        <taxon>Fungi</taxon>
        <taxon>Dikarya</taxon>
        <taxon>Ascomycota</taxon>
        <taxon>Pezizomycotina</taxon>
        <taxon>Sordariomycetes</taxon>
        <taxon>Sordariomycetidae</taxon>
        <taxon>Sordariales</taxon>
        <taxon>Chaetomiaceae</taxon>
        <taxon>Dichotomopilus</taxon>
    </lineage>
</organism>